<evidence type="ECO:0000313" key="1">
    <source>
        <dbReference type="EMBL" id="QJA86083.1"/>
    </source>
</evidence>
<protein>
    <submittedName>
        <fullName evidence="1">Uncharacterized protein</fullName>
    </submittedName>
</protein>
<sequence>MKAYCGICDNELKPAPANFDGEPTFVGYLPCPNHPHAPVRFEKLGLIHNGMSHLIEDIVERINR</sequence>
<accession>A0A6M3KV73</accession>
<proteinExistence type="predicted"/>
<reference evidence="1" key="1">
    <citation type="submission" date="2020-03" db="EMBL/GenBank/DDBJ databases">
        <title>The deep terrestrial virosphere.</title>
        <authorList>
            <person name="Holmfeldt K."/>
            <person name="Nilsson E."/>
            <person name="Simone D."/>
            <person name="Lopez-Fernandez M."/>
            <person name="Wu X."/>
            <person name="de Brujin I."/>
            <person name="Lundin D."/>
            <person name="Andersson A."/>
            <person name="Bertilsson S."/>
            <person name="Dopson M."/>
        </authorList>
    </citation>
    <scope>NUCLEOTIDE SEQUENCE</scope>
    <source>
        <strain evidence="1">MM415B02140</strain>
    </source>
</reference>
<dbReference type="AlphaFoldDB" id="A0A6M3KV73"/>
<gene>
    <name evidence="1" type="ORF">MM415B02140_0010</name>
</gene>
<name>A0A6M3KV73_9ZZZZ</name>
<organism evidence="1">
    <name type="scientific">viral metagenome</name>
    <dbReference type="NCBI Taxonomy" id="1070528"/>
    <lineage>
        <taxon>unclassified sequences</taxon>
        <taxon>metagenomes</taxon>
        <taxon>organismal metagenomes</taxon>
    </lineage>
</organism>
<dbReference type="EMBL" id="MT142613">
    <property type="protein sequence ID" value="QJA86083.1"/>
    <property type="molecule type" value="Genomic_DNA"/>
</dbReference>